<keyword evidence="1" id="KW-0143">Chaperone</keyword>
<dbReference type="OrthoDB" id="18010at2759"/>
<feature type="domain" description="J" evidence="2">
    <location>
        <begin position="15"/>
        <end position="83"/>
    </location>
</feature>
<dbReference type="CDD" id="cd06257">
    <property type="entry name" value="DnaJ"/>
    <property type="match status" value="1"/>
</dbReference>
<dbReference type="PROSITE" id="PS50076">
    <property type="entry name" value="DNAJ_2"/>
    <property type="match status" value="1"/>
</dbReference>
<evidence type="ECO:0000256" key="1">
    <source>
        <dbReference type="ARBA" id="ARBA00023186"/>
    </source>
</evidence>
<dbReference type="SUPFAM" id="SSF46565">
    <property type="entry name" value="Chaperone J-domain"/>
    <property type="match status" value="1"/>
</dbReference>
<dbReference type="AlphaFoldDB" id="A0A9P0H4K0"/>
<dbReference type="GO" id="GO:0005739">
    <property type="term" value="C:mitochondrion"/>
    <property type="evidence" value="ECO:0007669"/>
    <property type="project" value="GOC"/>
</dbReference>
<organism evidence="3 4">
    <name type="scientific">Nezara viridula</name>
    <name type="common">Southern green stink bug</name>
    <name type="synonym">Cimex viridulus</name>
    <dbReference type="NCBI Taxonomy" id="85310"/>
    <lineage>
        <taxon>Eukaryota</taxon>
        <taxon>Metazoa</taxon>
        <taxon>Ecdysozoa</taxon>
        <taxon>Arthropoda</taxon>
        <taxon>Hexapoda</taxon>
        <taxon>Insecta</taxon>
        <taxon>Pterygota</taxon>
        <taxon>Neoptera</taxon>
        <taxon>Paraneoptera</taxon>
        <taxon>Hemiptera</taxon>
        <taxon>Heteroptera</taxon>
        <taxon>Panheteroptera</taxon>
        <taxon>Pentatomomorpha</taxon>
        <taxon>Pentatomoidea</taxon>
        <taxon>Pentatomidae</taxon>
        <taxon>Pentatominae</taxon>
        <taxon>Nezara</taxon>
    </lineage>
</organism>
<dbReference type="PANTHER" id="PTHR44157">
    <property type="entry name" value="DNAJ HOMOLOG SUBFAMILY C MEMBER 11"/>
    <property type="match status" value="1"/>
</dbReference>
<dbReference type="InterPro" id="IPR036869">
    <property type="entry name" value="J_dom_sf"/>
</dbReference>
<dbReference type="CDD" id="cd22249">
    <property type="entry name" value="UDM1_RNF168_RNF169-like"/>
    <property type="match status" value="1"/>
</dbReference>
<proteinExistence type="predicted"/>
<dbReference type="EMBL" id="OV725079">
    <property type="protein sequence ID" value="CAH1394875.1"/>
    <property type="molecule type" value="Genomic_DNA"/>
</dbReference>
<dbReference type="Pfam" id="PF11875">
    <property type="entry name" value="DnaJ-like_C11_C"/>
    <property type="match status" value="1"/>
</dbReference>
<protein>
    <recommendedName>
        <fullName evidence="2">J domain-containing protein</fullName>
    </recommendedName>
</protein>
<dbReference type="Pfam" id="PF00226">
    <property type="entry name" value="DnaJ"/>
    <property type="match status" value="1"/>
</dbReference>
<gene>
    <name evidence="3" type="ORF">NEZAVI_LOCUS5250</name>
</gene>
<keyword evidence="4" id="KW-1185">Reference proteome</keyword>
<dbReference type="InterPro" id="IPR055225">
    <property type="entry name" value="DNAJC11-like_beta-barrel"/>
</dbReference>
<evidence type="ECO:0000313" key="4">
    <source>
        <dbReference type="Proteomes" id="UP001152798"/>
    </source>
</evidence>
<dbReference type="PANTHER" id="PTHR44157:SF1">
    <property type="entry name" value="DNAJ HOMOLOG SUBFAMILY C MEMBER 11"/>
    <property type="match status" value="1"/>
</dbReference>
<dbReference type="InterPro" id="IPR024586">
    <property type="entry name" value="DnaJ-like_C11_C"/>
</dbReference>
<dbReference type="InterPro" id="IPR001623">
    <property type="entry name" value="DnaJ_domain"/>
</dbReference>
<sequence length="563" mass="63278">MEEDNSEPNSSLEDDYYAFLNVSRDAPTDEITNAYRRLSRLYHPDKHVDPANKREAEIIFNKTKKAYEVLKDPHKRAIYDSVGIKGLETDGWEIIQRSKTPQEIREEYERLARQREERRLQQRTNPKGNITININATDLFNRYGYDLDYDMPNSYPAIEVSGMAINQSIEAPLTSRNTSSISGHLSTHNGTGQGTINLTNRYTLSEKSWVELGGGAGAGPLLLFKAFRTLYRRTFAQMDTFVLFGNNGIRTGIDATMGVNLDSGSMGYLTWRTGSSSSMTTSFVKDTETYNTNVSVVFGVPHSHLSFAFAWKRKETKMKIRTSIKIGTAGLTIEYGAEKKVSEQSTVAAAMAVGVPTGVILKLRLTRASQTFIFPIQLCDEPLPSPVFYGTVVPLVIFAVVKRFIVDPIVNEQAQAEKKRQKDTYKSRMAEKRKEAVAAVNLMSVAFARIRSEEESRRGLVIISALYGKLTSQGDPGADLSDEVIDVTIPIQCLVKDSKLVIYESTKSQLPGFYDPCVGEDKFLYIQYLFHNQLHQTTIQDNEPLRIPRQYCTPMLSSQRPSV</sequence>
<dbReference type="Proteomes" id="UP001152798">
    <property type="component" value="Chromosome 3"/>
</dbReference>
<evidence type="ECO:0000259" key="2">
    <source>
        <dbReference type="PROSITE" id="PS50076"/>
    </source>
</evidence>
<dbReference type="SMART" id="SM00271">
    <property type="entry name" value="DnaJ"/>
    <property type="match status" value="1"/>
</dbReference>
<dbReference type="GO" id="GO:0042407">
    <property type="term" value="P:cristae formation"/>
    <property type="evidence" value="ECO:0007669"/>
    <property type="project" value="TreeGrafter"/>
</dbReference>
<accession>A0A9P0H4K0</accession>
<evidence type="ECO:0000313" key="3">
    <source>
        <dbReference type="EMBL" id="CAH1394875.1"/>
    </source>
</evidence>
<reference evidence="3" key="1">
    <citation type="submission" date="2022-01" db="EMBL/GenBank/DDBJ databases">
        <authorList>
            <person name="King R."/>
        </authorList>
    </citation>
    <scope>NUCLEOTIDE SEQUENCE</scope>
</reference>
<dbReference type="Gene3D" id="1.10.287.110">
    <property type="entry name" value="DnaJ domain"/>
    <property type="match status" value="1"/>
</dbReference>
<name>A0A9P0H4K0_NEZVI</name>
<dbReference type="InterPro" id="IPR052243">
    <property type="entry name" value="Mito_inner_membrane_organizer"/>
</dbReference>
<dbReference type="PRINTS" id="PR00625">
    <property type="entry name" value="JDOMAIN"/>
</dbReference>
<dbReference type="Pfam" id="PF22774">
    <property type="entry name" value="DNAJC11_beta-barrel"/>
    <property type="match status" value="1"/>
</dbReference>